<name>A0A8J8GKD3_9BACI</name>
<evidence type="ECO:0000256" key="1">
    <source>
        <dbReference type="ARBA" id="ARBA00005750"/>
    </source>
</evidence>
<dbReference type="EMBL" id="JABTTE010000057">
    <property type="protein sequence ID" value="NSL53368.1"/>
    <property type="molecule type" value="Genomic_DNA"/>
</dbReference>
<accession>A0A8J8GKD3</accession>
<evidence type="ECO:0000313" key="7">
    <source>
        <dbReference type="Proteomes" id="UP000625804"/>
    </source>
</evidence>
<keyword evidence="2 5" id="KW-0378">Hydrolase</keyword>
<dbReference type="Gene3D" id="3.20.20.140">
    <property type="entry name" value="Metal-dependent hydrolases"/>
    <property type="match status" value="1"/>
</dbReference>
<dbReference type="RefSeq" id="WP_173732635.1">
    <property type="nucleotide sequence ID" value="NZ_JABTTE010000057.1"/>
</dbReference>
<proteinExistence type="inferred from homology"/>
<sequence>MIDLHFHILPDLDDGPKTIEESIQIARKVAEQGINTIFATPHHKNGTYENPKQKILQRIKKFNSRLKKEGIPVNILPGQEIRIFGEIVKAYENGEILTLNETPYLLIELPSTHMPSYTNQVLFDLQLMGLKPIIVHPERNADLLNDPDKLYELVKQGILTQLTAASILGDFGKKIQRFSHDLIEAGMAHLIASDAHNLKTRPCRLRDAYEFLERNFGVEARYYFQENAELVANNQTVFVGQPERIKRKKFLGLF</sequence>
<dbReference type="Proteomes" id="UP000625804">
    <property type="component" value="Unassembled WGS sequence"/>
</dbReference>
<evidence type="ECO:0000256" key="2">
    <source>
        <dbReference type="ARBA" id="ARBA00022801"/>
    </source>
</evidence>
<gene>
    <name evidence="6" type="ORF">HR057_16750</name>
</gene>
<keyword evidence="7" id="KW-1185">Reference proteome</keyword>
<dbReference type="PIRSF" id="PIRSF016557">
    <property type="entry name" value="Caps_synth_CpsB"/>
    <property type="match status" value="1"/>
</dbReference>
<comment type="caution">
    <text evidence="6">The sequence shown here is derived from an EMBL/GenBank/DDBJ whole genome shotgun (WGS) entry which is preliminary data.</text>
</comment>
<evidence type="ECO:0000256" key="3">
    <source>
        <dbReference type="ARBA" id="ARBA00022912"/>
    </source>
</evidence>
<evidence type="ECO:0000256" key="4">
    <source>
        <dbReference type="ARBA" id="ARBA00051722"/>
    </source>
</evidence>
<dbReference type="GO" id="GO:0004725">
    <property type="term" value="F:protein tyrosine phosphatase activity"/>
    <property type="evidence" value="ECO:0007669"/>
    <property type="project" value="UniProtKB-UniRule"/>
</dbReference>
<dbReference type="Pfam" id="PF19567">
    <property type="entry name" value="CpsB_CapC"/>
    <property type="match status" value="1"/>
</dbReference>
<dbReference type="EC" id="3.1.3.48" evidence="5"/>
<organism evidence="6 7">
    <name type="scientific">Calidifontibacillus erzurumensis</name>
    <dbReference type="NCBI Taxonomy" id="2741433"/>
    <lineage>
        <taxon>Bacteria</taxon>
        <taxon>Bacillati</taxon>
        <taxon>Bacillota</taxon>
        <taxon>Bacilli</taxon>
        <taxon>Bacillales</taxon>
        <taxon>Bacillaceae</taxon>
        <taxon>Calidifontibacillus/Schinkia group</taxon>
        <taxon>Calidifontibacillus</taxon>
    </lineage>
</organism>
<evidence type="ECO:0000313" key="6">
    <source>
        <dbReference type="EMBL" id="NSL53368.1"/>
    </source>
</evidence>
<dbReference type="PANTHER" id="PTHR39181">
    <property type="entry name" value="TYROSINE-PROTEIN PHOSPHATASE YWQE"/>
    <property type="match status" value="1"/>
</dbReference>
<protein>
    <recommendedName>
        <fullName evidence="5">Tyrosine-protein phosphatase</fullName>
        <ecNumber evidence="5">3.1.3.48</ecNumber>
    </recommendedName>
</protein>
<dbReference type="InterPro" id="IPR016195">
    <property type="entry name" value="Pol/histidinol_Pase-like"/>
</dbReference>
<reference evidence="6" key="1">
    <citation type="submission" date="2020-06" db="EMBL/GenBank/DDBJ databases">
        <title>A novel thermopfilic bacterium from Erzurum, Turkey.</title>
        <authorList>
            <person name="Adiguzel A."/>
            <person name="Ay H."/>
            <person name="Baltaci M.O."/>
        </authorList>
    </citation>
    <scope>NUCLEOTIDE SEQUENCE</scope>
    <source>
        <strain evidence="6">P2</strain>
    </source>
</reference>
<dbReference type="GO" id="GO:0030145">
    <property type="term" value="F:manganese ion binding"/>
    <property type="evidence" value="ECO:0007669"/>
    <property type="project" value="UniProtKB-UniRule"/>
</dbReference>
<dbReference type="SUPFAM" id="SSF89550">
    <property type="entry name" value="PHP domain-like"/>
    <property type="match status" value="1"/>
</dbReference>
<dbReference type="AlphaFoldDB" id="A0A8J8GKD3"/>
<keyword evidence="3 5" id="KW-0904">Protein phosphatase</keyword>
<evidence type="ECO:0000256" key="5">
    <source>
        <dbReference type="PIRNR" id="PIRNR016557"/>
    </source>
</evidence>
<dbReference type="InterPro" id="IPR016667">
    <property type="entry name" value="Caps_polysacc_synth_CpsB/CapC"/>
</dbReference>
<comment type="similarity">
    <text evidence="1 5">Belongs to the metallo-dependent hydrolases superfamily. CpsB/CapC family.</text>
</comment>
<comment type="catalytic activity">
    <reaction evidence="4 5">
        <text>O-phospho-L-tyrosyl-[protein] + H2O = L-tyrosyl-[protein] + phosphate</text>
        <dbReference type="Rhea" id="RHEA:10684"/>
        <dbReference type="Rhea" id="RHEA-COMP:10136"/>
        <dbReference type="Rhea" id="RHEA-COMP:20101"/>
        <dbReference type="ChEBI" id="CHEBI:15377"/>
        <dbReference type="ChEBI" id="CHEBI:43474"/>
        <dbReference type="ChEBI" id="CHEBI:46858"/>
        <dbReference type="ChEBI" id="CHEBI:61978"/>
        <dbReference type="EC" id="3.1.3.48"/>
    </reaction>
</comment>
<dbReference type="PANTHER" id="PTHR39181:SF1">
    <property type="entry name" value="TYROSINE-PROTEIN PHOSPHATASE YWQE"/>
    <property type="match status" value="1"/>
</dbReference>